<organism evidence="1 2">
    <name type="scientific">Angiostrongylus cantonensis</name>
    <name type="common">Rat lungworm</name>
    <dbReference type="NCBI Taxonomy" id="6313"/>
    <lineage>
        <taxon>Eukaryota</taxon>
        <taxon>Metazoa</taxon>
        <taxon>Ecdysozoa</taxon>
        <taxon>Nematoda</taxon>
        <taxon>Chromadorea</taxon>
        <taxon>Rhabditida</taxon>
        <taxon>Rhabditina</taxon>
        <taxon>Rhabditomorpha</taxon>
        <taxon>Strongyloidea</taxon>
        <taxon>Metastrongylidae</taxon>
        <taxon>Angiostrongylus</taxon>
    </lineage>
</organism>
<proteinExistence type="predicted"/>
<dbReference type="GO" id="GO:0009653">
    <property type="term" value="P:anatomical structure morphogenesis"/>
    <property type="evidence" value="ECO:0007669"/>
    <property type="project" value="TreeGrafter"/>
</dbReference>
<dbReference type="STRING" id="6313.A0A0K0DEM6"/>
<dbReference type="Pfam" id="PF16184">
    <property type="entry name" value="Cadherin_3"/>
    <property type="match status" value="1"/>
</dbReference>
<reference evidence="2" key="2">
    <citation type="submission" date="2016-04" db="UniProtKB">
        <authorList>
            <consortium name="WormBaseParasite"/>
        </authorList>
    </citation>
    <scope>IDENTIFICATION</scope>
</reference>
<dbReference type="InterPro" id="IPR051561">
    <property type="entry name" value="FRAS1_ECM"/>
</dbReference>
<reference evidence="1" key="1">
    <citation type="submission" date="2012-09" db="EMBL/GenBank/DDBJ databases">
        <authorList>
            <person name="Martin A.A."/>
        </authorList>
    </citation>
    <scope>NUCLEOTIDE SEQUENCE</scope>
</reference>
<sequence length="380" mass="42581">MLPRQGELVFLDGTATSITWFDFQLEPKLIYRHGGEEPRSDSITFFIYPASERTRRSSRLRVTVLIHINSLRDPLVQVSRFPTSISVRNSGVVSLSSQFFFASHPHVPPQSIVYELVHPGSALTEIRVSGQKRNMFSQQQINDGVVSIGHVPLSTMSMSSYDVVVFSVEGHSRALIVRIKPLDLALENHTVIEYPQGKTYVVLNRTHLSAYSNGDRSTITYKITSGPENGTFYWVAGEKEAKHFTQKDIDEGKILYAQLNMNSYKDSFEFLLANTEKGVVRNRSEISVRPLVTAQPVIVETNSAVPLTASQLNASALQGSTPRFLITSTPKYGRISLDLLSNHSVHFFTFPDILRGRVYYQAFSTDNEVSGWLVGIHVLL</sequence>
<dbReference type="Proteomes" id="UP000035642">
    <property type="component" value="Unassembled WGS sequence"/>
</dbReference>
<dbReference type="WBParaSite" id="ACAC_0000933001-mRNA-1">
    <property type="protein sequence ID" value="ACAC_0000933001-mRNA-1"/>
    <property type="gene ID" value="ACAC_0000933001"/>
</dbReference>
<keyword evidence="1" id="KW-1185">Reference proteome</keyword>
<dbReference type="PANTHER" id="PTHR45739:SF8">
    <property type="entry name" value="FRAS1-RELATED EXTRACELLULAR MATRIX PROTEIN 1"/>
    <property type="match status" value="1"/>
</dbReference>
<dbReference type="PANTHER" id="PTHR45739">
    <property type="entry name" value="MATRIX PROTEIN, PUTATIVE-RELATED"/>
    <property type="match status" value="1"/>
</dbReference>
<evidence type="ECO:0000313" key="1">
    <source>
        <dbReference type="Proteomes" id="UP000035642"/>
    </source>
</evidence>
<name>A0A0K0DEM6_ANGCA</name>
<accession>A0A0K0DEM6</accession>
<dbReference type="AlphaFoldDB" id="A0A0K0DEM6"/>
<evidence type="ECO:0000313" key="2">
    <source>
        <dbReference type="WBParaSite" id="ACAC_0000933001-mRNA-1"/>
    </source>
</evidence>
<protein>
    <submittedName>
        <fullName evidence="2">TMEM131_like domain-containing protein</fullName>
    </submittedName>
</protein>